<name>A0ABD3JHQ8_EUCGL</name>
<organism evidence="6 7">
    <name type="scientific">Eucalyptus globulus</name>
    <name type="common">Tasmanian blue gum</name>
    <dbReference type="NCBI Taxonomy" id="34317"/>
    <lineage>
        <taxon>Eukaryota</taxon>
        <taxon>Viridiplantae</taxon>
        <taxon>Streptophyta</taxon>
        <taxon>Embryophyta</taxon>
        <taxon>Tracheophyta</taxon>
        <taxon>Spermatophyta</taxon>
        <taxon>Magnoliopsida</taxon>
        <taxon>eudicotyledons</taxon>
        <taxon>Gunneridae</taxon>
        <taxon>Pentapetalae</taxon>
        <taxon>rosids</taxon>
        <taxon>malvids</taxon>
        <taxon>Myrtales</taxon>
        <taxon>Myrtaceae</taxon>
        <taxon>Myrtoideae</taxon>
        <taxon>Eucalypteae</taxon>
        <taxon>Eucalyptus</taxon>
    </lineage>
</organism>
<dbReference type="InterPro" id="IPR035441">
    <property type="entry name" value="TFIIS/LEDGF_dom_sf"/>
</dbReference>
<evidence type="ECO:0000256" key="1">
    <source>
        <dbReference type="ARBA" id="ARBA00004123"/>
    </source>
</evidence>
<evidence type="ECO:0000256" key="3">
    <source>
        <dbReference type="PROSITE-ProRule" id="PRU00108"/>
    </source>
</evidence>
<feature type="region of interest" description="Disordered" evidence="4">
    <location>
        <begin position="844"/>
        <end position="976"/>
    </location>
</feature>
<comment type="subcellular location">
    <subcellularLocation>
        <location evidence="1 3">Nucleus</location>
    </subcellularLocation>
</comment>
<dbReference type="InterPro" id="IPR001356">
    <property type="entry name" value="HD"/>
</dbReference>
<feature type="domain" description="Homeobox" evidence="5">
    <location>
        <begin position="66"/>
        <end position="126"/>
    </location>
</feature>
<evidence type="ECO:0000313" key="7">
    <source>
        <dbReference type="Proteomes" id="UP001634007"/>
    </source>
</evidence>
<keyword evidence="3" id="KW-0539">Nucleus</keyword>
<dbReference type="PANTHER" id="PTHR33400:SF6">
    <property type="entry name" value="HOMEOBOX PROTEIN LUMINIDEPENDENS"/>
    <property type="match status" value="1"/>
</dbReference>
<dbReference type="SUPFAM" id="SSF46689">
    <property type="entry name" value="Homeodomain-like"/>
    <property type="match status" value="1"/>
</dbReference>
<dbReference type="SUPFAM" id="SSF47676">
    <property type="entry name" value="Conserved domain common to transcription factors TFIIS, elongin A, CRSP70"/>
    <property type="match status" value="1"/>
</dbReference>
<feature type="DNA-binding region" description="Homeobox" evidence="3">
    <location>
        <begin position="68"/>
        <end position="127"/>
    </location>
</feature>
<accession>A0ABD3JHQ8</accession>
<dbReference type="EMBL" id="JBJKBG010000008">
    <property type="protein sequence ID" value="KAL3725436.1"/>
    <property type="molecule type" value="Genomic_DNA"/>
</dbReference>
<proteinExistence type="predicted"/>
<sequence>MEVLGEDLSEQEIGSSPESLRQLLESQNALFRGQIDRLQSIVVAQCRLTGVNPLAQEMAAGALSIKIGKRPRDLLNPKAVKYMQSVFSIKDAISKKESREISALFGVTVTQVRDFFNSQRSRVRKFVRLSREKAIRLKAPKDSNVVPPVNSESATSTPVDLLPLNSIAPDVGDASPCPVQNDLLPGIDEADKDFVQNIFTLMGKEETFSGQVKLMEWILRIENSSVLSWFMTKGGVMILATWLSQASAEEQTSVLSIILEVLSHLPLHKALPSQLSAVLQTVNRLRFYRTSDVSNRAKALLSKWSKMFARAQVNKKPNGVRSRNAMQKETMAKQSFGEIMGDEAWHSDNSLSEEILASCENLEVTRRLESSQALKLLPASADDSSRKHALGVTSAQNRERRKVQMVEQPGQKMAGRSPQASRVASASRSRPMSVDDIQKAKMRQLHMQNKYGKSGSSCNESNEIKTESSIKTSMTKTVNLPPAATVHVQSEGELQKNVMPSEAPQKLNMSFAKTKLDSRETVLEGCKRVRIPWKRPAEVKLNDQWRVGGGEDSKEVEFQKNRNRREKETIYRTVQEIPPNPKEPWDREMDYDDSLTPVISLEQLPDADVVPEAQVPSNENARAGLSSMSQNSNPALAEPDLELLAVLLKNPEIVFALTSGGAGSLSSADTVRLLDMIKAGGGAAGNLNGLGVGAGIGVGGRTGERVEVSLPSPTPSSNPPVTGVWSADAARNPFTRHNASASAASTSGIFQGHASTTVAPPLQASNFPATVRQEARNVQNSLSQSSQVHTHSMMAPSLQHRIPIESAAVQSQAQEAFAPMNGVQNPTSTGKRPMHSLTYSAVTSPQLQPMQRAHPSLYSGGPGPSMDMNSSWGGGREINHQYSHPHSYSQTNQSTFSASSRAPYERNNYAREDFESWSQENSPTRYPPGRNIPEARAVPDRFSGPESSRHGSSSGFWDHNRDHNRHGGRWQRDWRR</sequence>
<reference evidence="6 7" key="1">
    <citation type="submission" date="2024-11" db="EMBL/GenBank/DDBJ databases">
        <title>Chromosome-level genome assembly of Eucalyptus globulus Labill. provides insights into its genome evolution.</title>
        <authorList>
            <person name="Li X."/>
        </authorList>
    </citation>
    <scope>NUCLEOTIDE SEQUENCE [LARGE SCALE GENOMIC DNA]</scope>
    <source>
        <strain evidence="6">CL2024</strain>
        <tissue evidence="6">Fresh tender leaves</tissue>
    </source>
</reference>
<dbReference type="Gene3D" id="1.10.10.60">
    <property type="entry name" value="Homeodomain-like"/>
    <property type="match status" value="1"/>
</dbReference>
<feature type="region of interest" description="Disordered" evidence="4">
    <location>
        <begin position="378"/>
        <end position="434"/>
    </location>
</feature>
<dbReference type="PANTHER" id="PTHR33400">
    <property type="entry name" value="ZINC FINGER CCCH DOMAIN-CONTAINING PROTEIN 6-RELATED"/>
    <property type="match status" value="1"/>
</dbReference>
<evidence type="ECO:0000256" key="2">
    <source>
        <dbReference type="ARBA" id="ARBA00023125"/>
    </source>
</evidence>
<dbReference type="PROSITE" id="PS50071">
    <property type="entry name" value="HOMEOBOX_2"/>
    <property type="match status" value="1"/>
</dbReference>
<keyword evidence="2 3" id="KW-0238">DNA-binding</keyword>
<dbReference type="SMART" id="SM00389">
    <property type="entry name" value="HOX"/>
    <property type="match status" value="1"/>
</dbReference>
<keyword evidence="3" id="KW-0371">Homeobox</keyword>
<dbReference type="AlphaFoldDB" id="A0ABD3JHQ8"/>
<dbReference type="InterPro" id="IPR009057">
    <property type="entry name" value="Homeodomain-like_sf"/>
</dbReference>
<feature type="compositionally biased region" description="Low complexity" evidence="4">
    <location>
        <begin position="416"/>
        <end position="434"/>
    </location>
</feature>
<gene>
    <name evidence="6" type="ORF">ACJRO7_030460</name>
</gene>
<dbReference type="GO" id="GO:0003677">
    <property type="term" value="F:DNA binding"/>
    <property type="evidence" value="ECO:0007669"/>
    <property type="project" value="UniProtKB-UniRule"/>
</dbReference>
<protein>
    <recommendedName>
        <fullName evidence="5">Homeobox domain-containing protein</fullName>
    </recommendedName>
</protein>
<evidence type="ECO:0000313" key="6">
    <source>
        <dbReference type="EMBL" id="KAL3725436.1"/>
    </source>
</evidence>
<evidence type="ECO:0000259" key="5">
    <source>
        <dbReference type="PROSITE" id="PS50071"/>
    </source>
</evidence>
<dbReference type="Proteomes" id="UP001634007">
    <property type="component" value="Unassembled WGS sequence"/>
</dbReference>
<dbReference type="GO" id="GO:0005634">
    <property type="term" value="C:nucleus"/>
    <property type="evidence" value="ECO:0007669"/>
    <property type="project" value="UniProtKB-SubCell"/>
</dbReference>
<evidence type="ECO:0000256" key="4">
    <source>
        <dbReference type="SAM" id="MobiDB-lite"/>
    </source>
</evidence>
<keyword evidence="7" id="KW-1185">Reference proteome</keyword>
<comment type="caution">
    <text evidence="6">The sequence shown here is derived from an EMBL/GenBank/DDBJ whole genome shotgun (WGS) entry which is preliminary data.</text>
</comment>
<feature type="compositionally biased region" description="Low complexity" evidence="4">
    <location>
        <begin position="944"/>
        <end position="955"/>
    </location>
</feature>
<feature type="compositionally biased region" description="Polar residues" evidence="4">
    <location>
        <begin position="880"/>
        <end position="900"/>
    </location>
</feature>